<proteinExistence type="predicted"/>
<dbReference type="EMBL" id="UINC01188237">
    <property type="protein sequence ID" value="SVE01354.1"/>
    <property type="molecule type" value="Genomic_DNA"/>
</dbReference>
<organism evidence="2">
    <name type="scientific">marine metagenome</name>
    <dbReference type="NCBI Taxonomy" id="408172"/>
    <lineage>
        <taxon>unclassified sequences</taxon>
        <taxon>metagenomes</taxon>
        <taxon>ecological metagenomes</taxon>
    </lineage>
</organism>
<feature type="transmembrane region" description="Helical" evidence="1">
    <location>
        <begin position="6"/>
        <end position="23"/>
    </location>
</feature>
<keyword evidence="1" id="KW-0812">Transmembrane</keyword>
<accession>A0A383A0X8</accession>
<evidence type="ECO:0000256" key="1">
    <source>
        <dbReference type="SAM" id="Phobius"/>
    </source>
</evidence>
<dbReference type="AlphaFoldDB" id="A0A383A0X8"/>
<keyword evidence="1" id="KW-1133">Transmembrane helix</keyword>
<reference evidence="2" key="1">
    <citation type="submission" date="2018-05" db="EMBL/GenBank/DDBJ databases">
        <authorList>
            <person name="Lanie J.A."/>
            <person name="Ng W.-L."/>
            <person name="Kazmierczak K.M."/>
            <person name="Andrzejewski T.M."/>
            <person name="Davidsen T.M."/>
            <person name="Wayne K.J."/>
            <person name="Tettelin H."/>
            <person name="Glass J.I."/>
            <person name="Rusch D."/>
            <person name="Podicherti R."/>
            <person name="Tsui H.-C.T."/>
            <person name="Winkler M.E."/>
        </authorList>
    </citation>
    <scope>NUCLEOTIDE SEQUENCE</scope>
</reference>
<gene>
    <name evidence="2" type="ORF">METZ01_LOCUS454208</name>
</gene>
<sequence>MFITISIIFIFVLSIFCLTLFYNEHVDDEAERQALIASIEKLRAMSRDKNEF</sequence>
<protein>
    <submittedName>
        <fullName evidence="2">Uncharacterized protein</fullName>
    </submittedName>
</protein>
<keyword evidence="1" id="KW-0472">Membrane</keyword>
<name>A0A383A0X8_9ZZZZ</name>
<evidence type="ECO:0000313" key="2">
    <source>
        <dbReference type="EMBL" id="SVE01354.1"/>
    </source>
</evidence>